<keyword evidence="1" id="KW-0808">Transferase</keyword>
<dbReference type="PANTHER" id="PTHR10584">
    <property type="entry name" value="SUGAR KINASE"/>
    <property type="match status" value="1"/>
</dbReference>
<dbReference type="OrthoDB" id="9808601at2"/>
<evidence type="ECO:0000259" key="3">
    <source>
        <dbReference type="Pfam" id="PF00294"/>
    </source>
</evidence>
<dbReference type="PROSITE" id="PS00584">
    <property type="entry name" value="PFKB_KINASES_2"/>
    <property type="match status" value="1"/>
</dbReference>
<feature type="domain" description="Carbohydrate kinase PfkB" evidence="3">
    <location>
        <begin position="1"/>
        <end position="292"/>
    </location>
</feature>
<keyword evidence="2 4" id="KW-0418">Kinase</keyword>
<name>A0A2A9EF87_9MICO</name>
<dbReference type="InterPro" id="IPR029056">
    <property type="entry name" value="Ribokinase-like"/>
</dbReference>
<keyword evidence="5" id="KW-1185">Reference proteome</keyword>
<dbReference type="SUPFAM" id="SSF53613">
    <property type="entry name" value="Ribokinase-like"/>
    <property type="match status" value="1"/>
</dbReference>
<evidence type="ECO:0000256" key="1">
    <source>
        <dbReference type="ARBA" id="ARBA00022679"/>
    </source>
</evidence>
<evidence type="ECO:0000256" key="2">
    <source>
        <dbReference type="ARBA" id="ARBA00022777"/>
    </source>
</evidence>
<evidence type="ECO:0000313" key="5">
    <source>
        <dbReference type="Proteomes" id="UP000221394"/>
    </source>
</evidence>
<dbReference type="InterPro" id="IPR011611">
    <property type="entry name" value="PfkB_dom"/>
</dbReference>
<dbReference type="EMBL" id="PDJH01000001">
    <property type="protein sequence ID" value="PFG36890.1"/>
    <property type="molecule type" value="Genomic_DNA"/>
</dbReference>
<protein>
    <submittedName>
        <fullName evidence="4">Fructokinase/2-dehydro-3-deoxygluconokinase</fullName>
    </submittedName>
</protein>
<reference evidence="4 5" key="1">
    <citation type="submission" date="2017-10" db="EMBL/GenBank/DDBJ databases">
        <title>Sequencing the genomes of 1000 actinobacteria strains.</title>
        <authorList>
            <person name="Klenk H.-P."/>
        </authorList>
    </citation>
    <scope>NUCLEOTIDE SEQUENCE [LARGE SCALE GENOMIC DNA]</scope>
    <source>
        <strain evidence="4 5">DSM 21574</strain>
    </source>
</reference>
<organism evidence="4 5">
    <name type="scientific">Flavimobilis soli</name>
    <dbReference type="NCBI Taxonomy" id="442709"/>
    <lineage>
        <taxon>Bacteria</taxon>
        <taxon>Bacillati</taxon>
        <taxon>Actinomycetota</taxon>
        <taxon>Actinomycetes</taxon>
        <taxon>Micrococcales</taxon>
        <taxon>Jonesiaceae</taxon>
        <taxon>Flavimobilis</taxon>
    </lineage>
</organism>
<gene>
    <name evidence="4" type="ORF">ATL41_1631</name>
</gene>
<dbReference type="Pfam" id="PF00294">
    <property type="entry name" value="PfkB"/>
    <property type="match status" value="1"/>
</dbReference>
<dbReference type="GO" id="GO:0016301">
    <property type="term" value="F:kinase activity"/>
    <property type="evidence" value="ECO:0007669"/>
    <property type="project" value="UniProtKB-KW"/>
</dbReference>
<dbReference type="InterPro" id="IPR002173">
    <property type="entry name" value="Carboh/pur_kinase_PfkB_CS"/>
</dbReference>
<dbReference type="RefSeq" id="WP_098458017.1">
    <property type="nucleotide sequence ID" value="NZ_PDJH01000001.1"/>
</dbReference>
<sequence>MARVLVAGMINIETNLRIEGFPLGYHPVTYPFHGVTTNVSGAAWNVGKALSRLGHEVRFVSLVGDDDLARLARRDVRDAGIDDRFVLTVPGATAQSVILVDPDGRRQVHTDLKDLQEPTTVYPAAALTEAMDGCELAVIGNMNMCRNVLRRVRAQGIPTAVDVHVLHDLHDAYDREFLAGADTVMVSDEGLDGRDPHGYLRAIQDIYPATTAILGRGAAGATVRHRQGDDVEVHDVPAVAPRGVVNTVGAGDALLSGYVHAVLGGAAPREALVVATTFAGWKVGASGASSGLTDAAHLAELVASRS</sequence>
<dbReference type="PANTHER" id="PTHR10584:SF166">
    <property type="entry name" value="RIBOKINASE"/>
    <property type="match status" value="1"/>
</dbReference>
<dbReference type="Proteomes" id="UP000221394">
    <property type="component" value="Unassembled WGS sequence"/>
</dbReference>
<evidence type="ECO:0000313" key="4">
    <source>
        <dbReference type="EMBL" id="PFG36890.1"/>
    </source>
</evidence>
<accession>A0A2A9EF87</accession>
<comment type="caution">
    <text evidence="4">The sequence shown here is derived from an EMBL/GenBank/DDBJ whole genome shotgun (WGS) entry which is preliminary data.</text>
</comment>
<dbReference type="AlphaFoldDB" id="A0A2A9EF87"/>
<dbReference type="Gene3D" id="3.40.1190.20">
    <property type="match status" value="1"/>
</dbReference>
<proteinExistence type="predicted"/>